<sequence>MQEKRKLKRWHLIYYLRVRDRHTDKPIGHLIDISEGGMMLVSEAPIAVGRVFQFQMMLPEEIAGTTTWDFDAKSLWSQPDFNPSLYKTGFQLLNVIPEDIGTIECLIDDYGFRD</sequence>
<dbReference type="Proteomes" id="UP000186868">
    <property type="component" value="Unassembled WGS sequence"/>
</dbReference>
<proteinExistence type="predicted"/>
<name>A0A1U7HG67_9CYAN</name>
<dbReference type="Pfam" id="PF07238">
    <property type="entry name" value="PilZ"/>
    <property type="match status" value="1"/>
</dbReference>
<dbReference type="RefSeq" id="WP_073599866.1">
    <property type="nucleotide sequence ID" value="NZ_MRCB01000013.1"/>
</dbReference>
<accession>A0A1U7HG67</accession>
<dbReference type="EMBL" id="MRCB01000013">
    <property type="protein sequence ID" value="OKH22570.1"/>
    <property type="molecule type" value="Genomic_DNA"/>
</dbReference>
<evidence type="ECO:0000259" key="1">
    <source>
        <dbReference type="Pfam" id="PF07238"/>
    </source>
</evidence>
<reference evidence="2 3" key="1">
    <citation type="submission" date="2016-11" db="EMBL/GenBank/DDBJ databases">
        <title>Draft Genome Sequences of Nine Cyanobacterial Strains from Diverse Habitats.</title>
        <authorList>
            <person name="Zhu T."/>
            <person name="Hou S."/>
            <person name="Lu X."/>
            <person name="Hess W.R."/>
        </authorList>
    </citation>
    <scope>NUCLEOTIDE SEQUENCE [LARGE SCALE GENOMIC DNA]</scope>
    <source>
        <strain evidence="2 3">NIES-593</strain>
    </source>
</reference>
<dbReference type="STRING" id="1921803.NIES593_12310"/>
<gene>
    <name evidence="2" type="ORF">NIES593_12310</name>
</gene>
<dbReference type="Gene3D" id="2.40.10.220">
    <property type="entry name" value="predicted glycosyltransferase like domains"/>
    <property type="match status" value="1"/>
</dbReference>
<dbReference type="AlphaFoldDB" id="A0A1U7HG67"/>
<organism evidence="2 3">
    <name type="scientific">Hydrococcus rivularis NIES-593</name>
    <dbReference type="NCBI Taxonomy" id="1921803"/>
    <lineage>
        <taxon>Bacteria</taxon>
        <taxon>Bacillati</taxon>
        <taxon>Cyanobacteriota</taxon>
        <taxon>Cyanophyceae</taxon>
        <taxon>Pleurocapsales</taxon>
        <taxon>Hydrococcaceae</taxon>
        <taxon>Hydrococcus</taxon>
    </lineage>
</organism>
<evidence type="ECO:0000313" key="2">
    <source>
        <dbReference type="EMBL" id="OKH22570.1"/>
    </source>
</evidence>
<comment type="caution">
    <text evidence="2">The sequence shown here is derived from an EMBL/GenBank/DDBJ whole genome shotgun (WGS) entry which is preliminary data.</text>
</comment>
<protein>
    <recommendedName>
        <fullName evidence="1">PilZ domain-containing protein</fullName>
    </recommendedName>
</protein>
<feature type="domain" description="PilZ" evidence="1">
    <location>
        <begin position="4"/>
        <end position="107"/>
    </location>
</feature>
<dbReference type="InterPro" id="IPR009875">
    <property type="entry name" value="PilZ_domain"/>
</dbReference>
<dbReference type="OrthoDB" id="3078669at2"/>
<keyword evidence="3" id="KW-1185">Reference proteome</keyword>
<evidence type="ECO:0000313" key="3">
    <source>
        <dbReference type="Proteomes" id="UP000186868"/>
    </source>
</evidence>
<dbReference type="GO" id="GO:0035438">
    <property type="term" value="F:cyclic-di-GMP binding"/>
    <property type="evidence" value="ECO:0007669"/>
    <property type="project" value="InterPro"/>
</dbReference>
<dbReference type="SUPFAM" id="SSF141371">
    <property type="entry name" value="PilZ domain-like"/>
    <property type="match status" value="1"/>
</dbReference>